<dbReference type="GO" id="GO:0022857">
    <property type="term" value="F:transmembrane transporter activity"/>
    <property type="evidence" value="ECO:0007669"/>
    <property type="project" value="TreeGrafter"/>
</dbReference>
<gene>
    <name evidence="10" type="ORF">GJQ55_05315</name>
</gene>
<feature type="transmembrane region" description="Helical" evidence="7">
    <location>
        <begin position="362"/>
        <end position="384"/>
    </location>
</feature>
<protein>
    <submittedName>
        <fullName evidence="10">FtsX-like permease family protein</fullName>
    </submittedName>
</protein>
<feature type="domain" description="MacB-like periplasmic core" evidence="9">
    <location>
        <begin position="22"/>
        <end position="243"/>
    </location>
</feature>
<reference evidence="10 11" key="1">
    <citation type="submission" date="2019-11" db="EMBL/GenBank/DDBJ databases">
        <title>Venatorbacter sp. nov. a predator of Campylobacter and other Gram-negative bacteria.</title>
        <authorList>
            <person name="Saeedi A."/>
            <person name="Cummings N.J."/>
            <person name="Connerton I.F."/>
            <person name="Connerton P.L."/>
        </authorList>
    </citation>
    <scope>NUCLEOTIDE SEQUENCE [LARGE SCALE GENOMIC DNA]</scope>
    <source>
        <strain evidence="10">XL5</strain>
    </source>
</reference>
<evidence type="ECO:0000313" key="10">
    <source>
        <dbReference type="EMBL" id="QQD25437.1"/>
    </source>
</evidence>
<dbReference type="PANTHER" id="PTHR30572:SF4">
    <property type="entry name" value="ABC TRANSPORTER PERMEASE YTRF"/>
    <property type="match status" value="1"/>
</dbReference>
<evidence type="ECO:0000256" key="3">
    <source>
        <dbReference type="ARBA" id="ARBA00022692"/>
    </source>
</evidence>
<dbReference type="Pfam" id="PF12704">
    <property type="entry name" value="MacB_PCD"/>
    <property type="match status" value="1"/>
</dbReference>
<feature type="transmembrane region" description="Helical" evidence="7">
    <location>
        <begin position="21"/>
        <end position="41"/>
    </location>
</feature>
<dbReference type="AlphaFoldDB" id="A0A9X7YQW2"/>
<dbReference type="Proteomes" id="UP000596074">
    <property type="component" value="Chromosome"/>
</dbReference>
<keyword evidence="2" id="KW-1003">Cell membrane</keyword>
<accession>A0A9X7YQW2</accession>
<feature type="transmembrane region" description="Helical" evidence="7">
    <location>
        <begin position="270"/>
        <end position="294"/>
    </location>
</feature>
<keyword evidence="11" id="KW-1185">Reference proteome</keyword>
<dbReference type="InterPro" id="IPR050250">
    <property type="entry name" value="Macrolide_Exporter_MacB"/>
</dbReference>
<evidence type="ECO:0000313" key="11">
    <source>
        <dbReference type="Proteomes" id="UP000596074"/>
    </source>
</evidence>
<sequence length="404" mass="43791">MRPADLLRFSLRALLRQRFRTVMQLLAMSIGVLAVVVLTGIGEGGRRYINQEFAIMGKDILAMLPGRKETTGGMPPMTGEGARPITLDDVDSLLRIPGVEQVSAVVAGNSRVVYGSRNRSAPVLGADHLFFQIRQLQLSRGQGLPDIPRTQASPVCVIGNTLRQELFANQPALGQWLRVDHYRCRVIGILAERGVGMGMDFSESLLLPVASAMQLYNTEGVFRVMIDVRHPAEMPRIIRAAEQLMQQRHDGHLDVTLMTPDSLLQALDNILGVITLAIAGIAAISLIVAGVLVMNMTLISVTQRTAEISLLKALGASAREVRQIFILEAMLLSLAGAVLGVLLANLLLWFGRQQLPAVPLFAPWWATLAAVAMAALCGLLFAWLPASKAARLPPVAALLQQRGK</sequence>
<feature type="domain" description="ABC3 transporter permease C-terminal" evidence="8">
    <location>
        <begin position="281"/>
        <end position="394"/>
    </location>
</feature>
<comment type="subcellular location">
    <subcellularLocation>
        <location evidence="1">Cell membrane</location>
        <topology evidence="1">Multi-pass membrane protein</topology>
    </subcellularLocation>
</comment>
<evidence type="ECO:0000256" key="5">
    <source>
        <dbReference type="ARBA" id="ARBA00023136"/>
    </source>
</evidence>
<dbReference type="InterPro" id="IPR003838">
    <property type="entry name" value="ABC3_permease_C"/>
</dbReference>
<comment type="similarity">
    <text evidence="6">Belongs to the ABC-4 integral membrane protein family.</text>
</comment>
<dbReference type="GO" id="GO:0005886">
    <property type="term" value="C:plasma membrane"/>
    <property type="evidence" value="ECO:0007669"/>
    <property type="project" value="UniProtKB-SubCell"/>
</dbReference>
<proteinExistence type="inferred from homology"/>
<dbReference type="KEGG" id="vcw:GJQ55_05315"/>
<dbReference type="EMBL" id="CP046056">
    <property type="protein sequence ID" value="QQD25437.1"/>
    <property type="molecule type" value="Genomic_DNA"/>
</dbReference>
<evidence type="ECO:0000256" key="4">
    <source>
        <dbReference type="ARBA" id="ARBA00022989"/>
    </source>
</evidence>
<feature type="transmembrane region" description="Helical" evidence="7">
    <location>
        <begin position="329"/>
        <end position="350"/>
    </location>
</feature>
<name>A0A9X7YQW2_9GAMM</name>
<keyword evidence="3 7" id="KW-0812">Transmembrane</keyword>
<evidence type="ECO:0000256" key="6">
    <source>
        <dbReference type="ARBA" id="ARBA00038076"/>
    </source>
</evidence>
<organism evidence="10 11">
    <name type="scientific">Venatoribacter cucullus</name>
    <dbReference type="NCBI Taxonomy" id="2661630"/>
    <lineage>
        <taxon>Bacteria</taxon>
        <taxon>Pseudomonadati</taxon>
        <taxon>Pseudomonadota</taxon>
        <taxon>Gammaproteobacteria</taxon>
        <taxon>Oceanospirillales</taxon>
        <taxon>Oceanospirillaceae</taxon>
        <taxon>Venatoribacter</taxon>
    </lineage>
</organism>
<evidence type="ECO:0000256" key="7">
    <source>
        <dbReference type="SAM" id="Phobius"/>
    </source>
</evidence>
<dbReference type="PANTHER" id="PTHR30572">
    <property type="entry name" value="MEMBRANE COMPONENT OF TRANSPORTER-RELATED"/>
    <property type="match status" value="1"/>
</dbReference>
<keyword evidence="4 7" id="KW-1133">Transmembrane helix</keyword>
<dbReference type="Pfam" id="PF02687">
    <property type="entry name" value="FtsX"/>
    <property type="match status" value="1"/>
</dbReference>
<evidence type="ECO:0000256" key="1">
    <source>
        <dbReference type="ARBA" id="ARBA00004651"/>
    </source>
</evidence>
<evidence type="ECO:0000256" key="2">
    <source>
        <dbReference type="ARBA" id="ARBA00022475"/>
    </source>
</evidence>
<dbReference type="InterPro" id="IPR025857">
    <property type="entry name" value="MacB_PCD"/>
</dbReference>
<evidence type="ECO:0000259" key="9">
    <source>
        <dbReference type="Pfam" id="PF12704"/>
    </source>
</evidence>
<evidence type="ECO:0000259" key="8">
    <source>
        <dbReference type="Pfam" id="PF02687"/>
    </source>
</evidence>
<keyword evidence="5 7" id="KW-0472">Membrane</keyword>